<protein>
    <recommendedName>
        <fullName evidence="6">3-isopropylmalate dehydratase large subunit</fullName>
        <ecNumber evidence="6">4.2.1.33</ecNumber>
    </recommendedName>
    <alternativeName>
        <fullName evidence="6">Alpha-IPM isomerase</fullName>
        <shortName evidence="6">IPMI</shortName>
    </alternativeName>
    <alternativeName>
        <fullName evidence="6">Isopropylmalate isomerase</fullName>
    </alternativeName>
</protein>
<dbReference type="eggNOG" id="arCOG01698">
    <property type="taxonomic scope" value="Archaea"/>
</dbReference>
<reference evidence="8 9" key="1">
    <citation type="journal article" date="2007" name="Appl. Environ. Microbiol.">
        <title>Isolation of key methanogens for global methane emission from rice paddy fields: a novel isolate affiliated with the clone cluster rice cluster I.</title>
        <authorList>
            <person name="Sakai S."/>
            <person name="Imachi H."/>
            <person name="Sekiguchi Y."/>
            <person name="Ohashi A."/>
            <person name="Harada H."/>
            <person name="Kamagata Y."/>
        </authorList>
    </citation>
    <scope>NUCLEOTIDE SEQUENCE [LARGE SCALE GENOMIC DNA]</scope>
    <source>
        <strain evidence="9">DSM 17711 / JCM 13418 / NBRC 101707 / SANAE</strain>
    </source>
</reference>
<evidence type="ECO:0000313" key="8">
    <source>
        <dbReference type="EMBL" id="BAI61533.1"/>
    </source>
</evidence>
<dbReference type="UniPathway" id="UPA00048">
    <property type="reaction ID" value="UER00071"/>
</dbReference>
<feature type="domain" description="Aconitase/3-isopropylmalate dehydratase large subunit alpha/beta/alpha" evidence="7">
    <location>
        <begin position="8"/>
        <end position="285"/>
    </location>
</feature>
<dbReference type="GO" id="GO:0009098">
    <property type="term" value="P:L-leucine biosynthetic process"/>
    <property type="evidence" value="ECO:0007669"/>
    <property type="project" value="UniProtKB-UniRule"/>
</dbReference>
<keyword evidence="6" id="KW-0028">Amino-acid biosynthesis</keyword>
<accession>D1YYL1</accession>
<reference evidence="8 9" key="2">
    <citation type="journal article" date="2008" name="Int. J. Syst. Evol. Microbiol.">
        <title>Methanocella paludicola gen. nov., sp. nov., a methane-producing archaeon, the first isolate of the lineage 'Rice Cluster I', and proposal of the new archaeal order Methanocellales ord. nov.</title>
        <authorList>
            <person name="Sakai S."/>
            <person name="Imachi H."/>
            <person name="Hanada S."/>
            <person name="Ohashi A."/>
            <person name="Harada H."/>
            <person name="Kamagata Y."/>
        </authorList>
    </citation>
    <scope>NUCLEOTIDE SEQUENCE [LARGE SCALE GENOMIC DNA]</scope>
    <source>
        <strain evidence="9">DSM 17711 / JCM 13418 / NBRC 101707 / SANAE</strain>
    </source>
</reference>
<dbReference type="KEGG" id="mpd:MCP_1461"/>
<evidence type="ECO:0000313" key="9">
    <source>
        <dbReference type="Proteomes" id="UP000001882"/>
    </source>
</evidence>
<proteinExistence type="inferred from homology"/>
<dbReference type="GeneID" id="8681410"/>
<dbReference type="HAMAP" id="MF_01027">
    <property type="entry name" value="LeuC_type2"/>
    <property type="match status" value="1"/>
</dbReference>
<dbReference type="Pfam" id="PF00330">
    <property type="entry name" value="Aconitase"/>
    <property type="match status" value="1"/>
</dbReference>
<dbReference type="GO" id="GO:0051539">
    <property type="term" value="F:4 iron, 4 sulfur cluster binding"/>
    <property type="evidence" value="ECO:0007669"/>
    <property type="project" value="UniProtKB-KW"/>
</dbReference>
<dbReference type="Proteomes" id="UP000001882">
    <property type="component" value="Chromosome"/>
</dbReference>
<comment type="subunit">
    <text evidence="6">Heterodimer of LeuC and LeuD.</text>
</comment>
<dbReference type="GO" id="GO:0046872">
    <property type="term" value="F:metal ion binding"/>
    <property type="evidence" value="ECO:0007669"/>
    <property type="project" value="UniProtKB-KW"/>
</dbReference>
<dbReference type="NCBIfam" id="TIGR02086">
    <property type="entry name" value="IPMI_arch"/>
    <property type="match status" value="1"/>
</dbReference>
<dbReference type="OrthoDB" id="255at2157"/>
<organism evidence="8 9">
    <name type="scientific">Methanocella paludicola (strain DSM 17711 / JCM 13418 / NBRC 101707 / SANAE)</name>
    <dbReference type="NCBI Taxonomy" id="304371"/>
    <lineage>
        <taxon>Archaea</taxon>
        <taxon>Methanobacteriati</taxon>
        <taxon>Methanobacteriota</taxon>
        <taxon>Stenosarchaea group</taxon>
        <taxon>Methanomicrobia</taxon>
        <taxon>Methanocellales</taxon>
        <taxon>Methanocellaceae</taxon>
        <taxon>Methanocella</taxon>
    </lineage>
</organism>
<dbReference type="InterPro" id="IPR006251">
    <property type="entry name" value="Homoacnase/IPMdehydase_lsu"/>
</dbReference>
<comment type="catalytic activity">
    <reaction evidence="6">
        <text>(2R,3S)-3-isopropylmalate = (2S)-2-isopropylmalate</text>
        <dbReference type="Rhea" id="RHEA:32287"/>
        <dbReference type="ChEBI" id="CHEBI:1178"/>
        <dbReference type="ChEBI" id="CHEBI:35121"/>
        <dbReference type="EC" id="4.2.1.33"/>
    </reaction>
</comment>
<dbReference type="EC" id="4.2.1.33" evidence="6"/>
<keyword evidence="2 6" id="KW-0479">Metal-binding</keyword>
<keyword evidence="5 6" id="KW-0456">Lyase</keyword>
<dbReference type="NCBIfam" id="TIGR01343">
    <property type="entry name" value="hacA_fam"/>
    <property type="match status" value="1"/>
</dbReference>
<evidence type="ECO:0000259" key="7">
    <source>
        <dbReference type="Pfam" id="PF00330"/>
    </source>
</evidence>
<dbReference type="InterPro" id="IPR011826">
    <property type="entry name" value="HAcnase/IPMdehydase_lsu_prok"/>
</dbReference>
<dbReference type="EMBL" id="AP011532">
    <property type="protein sequence ID" value="BAI61533.1"/>
    <property type="molecule type" value="Genomic_DNA"/>
</dbReference>
<dbReference type="InterPro" id="IPR033941">
    <property type="entry name" value="IPMI_cat"/>
</dbReference>
<comment type="similarity">
    <text evidence="6">Belongs to the aconitase/IPM isomerase family. LeuC type 2 subfamily.</text>
</comment>
<dbReference type="AlphaFoldDB" id="D1YYL1"/>
<dbReference type="STRING" id="304371.MCP_1461"/>
<dbReference type="InterPro" id="IPR036008">
    <property type="entry name" value="Aconitase_4Fe-4S_dom"/>
</dbReference>
<evidence type="ECO:0000256" key="3">
    <source>
        <dbReference type="ARBA" id="ARBA00023004"/>
    </source>
</evidence>
<reference evidence="9" key="3">
    <citation type="journal article" date="2011" name="PLoS ONE">
        <title>Genome sequence of a mesophilic hydrogenotrophic methanogen Methanocella paludicola, the first cultivated representative of the order Methanocellales.</title>
        <authorList>
            <person name="Sakai S."/>
            <person name="Takaki Y."/>
            <person name="Shimamura S."/>
            <person name="Sekine M."/>
            <person name="Tajima T."/>
            <person name="Kosugi H."/>
            <person name="Ichikawa N."/>
            <person name="Tasumi E."/>
            <person name="Hiraki A.T."/>
            <person name="Shimizu A."/>
            <person name="Kato Y."/>
            <person name="Nishiko R."/>
            <person name="Mori K."/>
            <person name="Fujita N."/>
            <person name="Imachi H."/>
            <person name="Takai K."/>
        </authorList>
    </citation>
    <scope>NUCLEOTIDE SEQUENCE [LARGE SCALE GENOMIC DNA]</scope>
    <source>
        <strain evidence="9">DSM 17711 / JCM 13418 / NBRC 101707 / SANAE</strain>
    </source>
</reference>
<dbReference type="InParanoid" id="D1YYL1"/>
<dbReference type="PANTHER" id="PTHR43822:SF2">
    <property type="entry name" value="HOMOACONITASE, MITOCHONDRIAL"/>
    <property type="match status" value="1"/>
</dbReference>
<name>D1YYL1_METPS</name>
<evidence type="ECO:0000256" key="1">
    <source>
        <dbReference type="ARBA" id="ARBA00022485"/>
    </source>
</evidence>
<keyword evidence="1 6" id="KW-0004">4Fe-4S</keyword>
<evidence type="ECO:0000256" key="5">
    <source>
        <dbReference type="ARBA" id="ARBA00023239"/>
    </source>
</evidence>
<dbReference type="Gene3D" id="3.30.499.10">
    <property type="entry name" value="Aconitase, domain 3"/>
    <property type="match status" value="2"/>
</dbReference>
<feature type="binding site" evidence="6">
    <location>
        <position position="358"/>
    </location>
    <ligand>
        <name>[4Fe-4S] cluster</name>
        <dbReference type="ChEBI" id="CHEBI:49883"/>
    </ligand>
</feature>
<dbReference type="InterPro" id="IPR001030">
    <property type="entry name" value="Acoase/IPM_deHydtase_lsu_aba"/>
</dbReference>
<comment type="pathway">
    <text evidence="6">Amino-acid biosynthesis; L-leucine biosynthesis; L-leucine from 3-methyl-2-oxobutanoate: step 2/4.</text>
</comment>
<sequence length="417" mass="44783">MGKTLAEKILSEKSGKDVVPGDLVTVPVDFVFGQDGTFPLAIQQMEKDLGTRKVFDPKKVAAVCDHASPSPSEQVSNVHIFMRKFARENGIHFFENGDGICHQIVAEKFAAPGKIVIGADSHTCTHGALTAFATGMGSTDVGAIMAYGTTWLRVPESFKFNIEGDLPKYVTSKDVFLHIVKEITADGATYMSMEYRGSTVDKMSVESRLVLSNMAVEAGGKVGLCPADAKVKAYLKAHGRENEYRKIAADKDAVYSDELEVDAAKLEPYIAVPHRVDNVKPVSEVAGMHLDSVCIGSCTNGRIEDIAVAARILKGKKAHKDTRLVVYPASREVLAQAIKLGYIETLVEAGAAVGAPGCGFCIGRTVALGDGEKVLSTQNRNFKGRMGNNKSEIYLSNVPVAAVSAIYGKITDPREVL</sequence>
<keyword evidence="6" id="KW-0432">Leucine biosynthesis</keyword>
<gene>
    <name evidence="6" type="primary">leuC</name>
    <name evidence="8" type="ordered locus">MCP_1461</name>
</gene>
<comment type="function">
    <text evidence="6">Catalyzes the isomerization between 2-isopropylmalate and 3-isopropylmalate, via the formation of 2-isopropylmaleate.</text>
</comment>
<dbReference type="PRINTS" id="PR00415">
    <property type="entry name" value="ACONITASE"/>
</dbReference>
<feature type="binding site" evidence="6">
    <location>
        <position position="361"/>
    </location>
    <ligand>
        <name>[4Fe-4S] cluster</name>
        <dbReference type="ChEBI" id="CHEBI:49883"/>
    </ligand>
</feature>
<dbReference type="PROSITE" id="PS00450">
    <property type="entry name" value="ACONITASE_1"/>
    <property type="match status" value="1"/>
</dbReference>
<feature type="binding site" evidence="6">
    <location>
        <position position="298"/>
    </location>
    <ligand>
        <name>[4Fe-4S] cluster</name>
        <dbReference type="ChEBI" id="CHEBI:49883"/>
    </ligand>
</feature>
<keyword evidence="6" id="KW-0100">Branched-chain amino acid biosynthesis</keyword>
<evidence type="ECO:0000256" key="4">
    <source>
        <dbReference type="ARBA" id="ARBA00023014"/>
    </source>
</evidence>
<dbReference type="CDD" id="cd01583">
    <property type="entry name" value="IPMI"/>
    <property type="match status" value="1"/>
</dbReference>
<dbReference type="NCBIfam" id="NF001614">
    <property type="entry name" value="PRK00402.1"/>
    <property type="match status" value="1"/>
</dbReference>
<dbReference type="RefSeq" id="WP_012900212.1">
    <property type="nucleotide sequence ID" value="NC_013665.1"/>
</dbReference>
<keyword evidence="3 6" id="KW-0408">Iron</keyword>
<dbReference type="SUPFAM" id="SSF53732">
    <property type="entry name" value="Aconitase iron-sulfur domain"/>
    <property type="match status" value="1"/>
</dbReference>
<dbReference type="InterPro" id="IPR015931">
    <property type="entry name" value="Acnase/IPM_dHydase_lsu_aba_1/3"/>
</dbReference>
<dbReference type="InterPro" id="IPR018136">
    <property type="entry name" value="Aconitase_4Fe-4S_BS"/>
</dbReference>
<evidence type="ECO:0000256" key="2">
    <source>
        <dbReference type="ARBA" id="ARBA00022723"/>
    </source>
</evidence>
<keyword evidence="4 6" id="KW-0411">Iron-sulfur</keyword>
<comment type="cofactor">
    <cofactor evidence="6">
        <name>[4Fe-4S] cluster</name>
        <dbReference type="ChEBI" id="CHEBI:49883"/>
    </cofactor>
    <text evidence="6">Binds 1 [4Fe-4S] cluster per subunit.</text>
</comment>
<dbReference type="PATRIC" id="fig|304371.9.peg.1498"/>
<evidence type="ECO:0000256" key="6">
    <source>
        <dbReference type="HAMAP-Rule" id="MF_01027"/>
    </source>
</evidence>
<dbReference type="InterPro" id="IPR050067">
    <property type="entry name" value="IPM_dehydratase_rel_enz"/>
</dbReference>
<keyword evidence="9" id="KW-1185">Reference proteome</keyword>
<dbReference type="GO" id="GO:0003861">
    <property type="term" value="F:3-isopropylmalate dehydratase activity"/>
    <property type="evidence" value="ECO:0007669"/>
    <property type="project" value="UniProtKB-UniRule"/>
</dbReference>
<dbReference type="PANTHER" id="PTHR43822">
    <property type="entry name" value="HOMOACONITASE, MITOCHONDRIAL-RELATED"/>
    <property type="match status" value="1"/>
</dbReference>